<evidence type="ECO:0000256" key="1">
    <source>
        <dbReference type="SAM" id="Phobius"/>
    </source>
</evidence>
<sequence>MERNPSKFAVMAPVARDIAEMGVDPIVRAFLLSNPSVLTFSIFLASLWSAASKNNTTFITSILLSPASPNAPLIPTAEIVKGGEKGNAARNATIASMRRKPRSSKDWATFEDVGNSVIAIHSWSSFVNAEVLKVYDDGFHYPSVFRNSLVLWILAACMLRLILFRYEGRAKV</sequence>
<keyword evidence="1" id="KW-0472">Membrane</keyword>
<dbReference type="EMBL" id="BPVZ01000033">
    <property type="protein sequence ID" value="GKV11177.1"/>
    <property type="molecule type" value="Genomic_DNA"/>
</dbReference>
<accession>A0AAV5JI22</accession>
<gene>
    <name evidence="2" type="ORF">SLEP1_g22450</name>
</gene>
<dbReference type="AlphaFoldDB" id="A0AAV5JI22"/>
<proteinExistence type="predicted"/>
<name>A0AAV5JI22_9ROSI</name>
<organism evidence="2 3">
    <name type="scientific">Rubroshorea leprosula</name>
    <dbReference type="NCBI Taxonomy" id="152421"/>
    <lineage>
        <taxon>Eukaryota</taxon>
        <taxon>Viridiplantae</taxon>
        <taxon>Streptophyta</taxon>
        <taxon>Embryophyta</taxon>
        <taxon>Tracheophyta</taxon>
        <taxon>Spermatophyta</taxon>
        <taxon>Magnoliopsida</taxon>
        <taxon>eudicotyledons</taxon>
        <taxon>Gunneridae</taxon>
        <taxon>Pentapetalae</taxon>
        <taxon>rosids</taxon>
        <taxon>malvids</taxon>
        <taxon>Malvales</taxon>
        <taxon>Dipterocarpaceae</taxon>
        <taxon>Rubroshorea</taxon>
    </lineage>
</organism>
<feature type="transmembrane region" description="Helical" evidence="1">
    <location>
        <begin position="26"/>
        <end position="48"/>
    </location>
</feature>
<evidence type="ECO:0000313" key="2">
    <source>
        <dbReference type="EMBL" id="GKV11177.1"/>
    </source>
</evidence>
<keyword evidence="1" id="KW-1133">Transmembrane helix</keyword>
<dbReference type="Proteomes" id="UP001054252">
    <property type="component" value="Unassembled WGS sequence"/>
</dbReference>
<keyword evidence="3" id="KW-1185">Reference proteome</keyword>
<reference evidence="2 3" key="1">
    <citation type="journal article" date="2021" name="Commun. Biol.">
        <title>The genome of Shorea leprosula (Dipterocarpaceae) highlights the ecological relevance of drought in aseasonal tropical rainforests.</title>
        <authorList>
            <person name="Ng K.K.S."/>
            <person name="Kobayashi M.J."/>
            <person name="Fawcett J.A."/>
            <person name="Hatakeyama M."/>
            <person name="Paape T."/>
            <person name="Ng C.H."/>
            <person name="Ang C.C."/>
            <person name="Tnah L.H."/>
            <person name="Lee C.T."/>
            <person name="Nishiyama T."/>
            <person name="Sese J."/>
            <person name="O'Brien M.J."/>
            <person name="Copetti D."/>
            <person name="Mohd Noor M.I."/>
            <person name="Ong R.C."/>
            <person name="Putra M."/>
            <person name="Sireger I.Z."/>
            <person name="Indrioko S."/>
            <person name="Kosugi Y."/>
            <person name="Izuno A."/>
            <person name="Isagi Y."/>
            <person name="Lee S.L."/>
            <person name="Shimizu K.K."/>
        </authorList>
    </citation>
    <scope>NUCLEOTIDE SEQUENCE [LARGE SCALE GENOMIC DNA]</scope>
    <source>
        <strain evidence="2">214</strain>
    </source>
</reference>
<comment type="caution">
    <text evidence="2">The sequence shown here is derived from an EMBL/GenBank/DDBJ whole genome shotgun (WGS) entry which is preliminary data.</text>
</comment>
<feature type="transmembrane region" description="Helical" evidence="1">
    <location>
        <begin position="149"/>
        <end position="166"/>
    </location>
</feature>
<evidence type="ECO:0000313" key="3">
    <source>
        <dbReference type="Proteomes" id="UP001054252"/>
    </source>
</evidence>
<keyword evidence="1" id="KW-0812">Transmembrane</keyword>
<protein>
    <submittedName>
        <fullName evidence="2">Uncharacterized protein</fullName>
    </submittedName>
</protein>